<dbReference type="OrthoDB" id="3363386at2759"/>
<dbReference type="Proteomes" id="UP000886523">
    <property type="component" value="Unassembled WGS sequence"/>
</dbReference>
<accession>A0A9P6DQY0</accession>
<gene>
    <name evidence="2" type="ORF">BS47DRAFT_270920</name>
</gene>
<feature type="region of interest" description="Disordered" evidence="1">
    <location>
        <begin position="78"/>
        <end position="116"/>
    </location>
</feature>
<sequence length="505" mass="53888">MPLLVLAQQIQSAPGILLNPVPSRRYSYAAPNSATNNSDCTASSASSTSDGSSNRGELDYGLGAQGAVRGRRIRFAPLPDPRKLDAADNDSFTSLSEGGASETTGNSSTAASLVPPPVDISLVTGAEVSRSSLYKKATSMSTRLLKPLLLKQSSPNAEDGSPYASLFRVSSLESAMSAFSFRRRDKSPDSTGSTPSLMTFGGPVSSSSSLPITGRRSTTSRPQTAPNSNTLPRSRRFPGPLTMLNGRVYGRHRGALTPDPFQHQRPDHEDEFVEWGFGGLGSVPHSRATGAAADWHRVRGGTGFTSVPDEDDDGSGMRWVKRRREQKAREAAEAAEKAATAPHASDDTEKNGPPQPIAEGGENDQDDHNEKQLVVSDDAPSSAPPPIPPRIEATSSPPPSSMVPSHDSPPVPRRLSSEHHDTAVTVLPPLHHHRPNPSRTTSLDSPFQPPASNLLSRKPSIEKASDTQSSTSDEPEDEGENTEDEDEEDDSDEEVRDPPPLIPDP</sequence>
<evidence type="ECO:0000313" key="3">
    <source>
        <dbReference type="Proteomes" id="UP000886523"/>
    </source>
</evidence>
<feature type="compositionally biased region" description="Acidic residues" evidence="1">
    <location>
        <begin position="473"/>
        <end position="495"/>
    </location>
</feature>
<feature type="compositionally biased region" description="Polar residues" evidence="1">
    <location>
        <begin position="204"/>
        <end position="232"/>
    </location>
</feature>
<feature type="region of interest" description="Disordered" evidence="1">
    <location>
        <begin position="29"/>
        <end position="63"/>
    </location>
</feature>
<feature type="region of interest" description="Disordered" evidence="1">
    <location>
        <begin position="299"/>
        <end position="505"/>
    </location>
</feature>
<dbReference type="AlphaFoldDB" id="A0A9P6DQY0"/>
<feature type="compositionally biased region" description="Polar residues" evidence="1">
    <location>
        <begin position="90"/>
        <end position="111"/>
    </location>
</feature>
<keyword evidence="3" id="KW-1185">Reference proteome</keyword>
<feature type="compositionally biased region" description="Basic and acidic residues" evidence="1">
    <location>
        <begin position="327"/>
        <end position="336"/>
    </location>
</feature>
<proteinExistence type="predicted"/>
<dbReference type="EMBL" id="MU129070">
    <property type="protein sequence ID" value="KAF9507849.1"/>
    <property type="molecule type" value="Genomic_DNA"/>
</dbReference>
<evidence type="ECO:0000256" key="1">
    <source>
        <dbReference type="SAM" id="MobiDB-lite"/>
    </source>
</evidence>
<organism evidence="2 3">
    <name type="scientific">Hydnum rufescens UP504</name>
    <dbReference type="NCBI Taxonomy" id="1448309"/>
    <lineage>
        <taxon>Eukaryota</taxon>
        <taxon>Fungi</taxon>
        <taxon>Dikarya</taxon>
        <taxon>Basidiomycota</taxon>
        <taxon>Agaricomycotina</taxon>
        <taxon>Agaricomycetes</taxon>
        <taxon>Cantharellales</taxon>
        <taxon>Hydnaceae</taxon>
        <taxon>Hydnum</taxon>
    </lineage>
</organism>
<evidence type="ECO:0000313" key="2">
    <source>
        <dbReference type="EMBL" id="KAF9507849.1"/>
    </source>
</evidence>
<feature type="compositionally biased region" description="Low complexity" evidence="1">
    <location>
        <begin position="32"/>
        <end position="54"/>
    </location>
</feature>
<reference evidence="2" key="1">
    <citation type="journal article" date="2020" name="Nat. Commun.">
        <title>Large-scale genome sequencing of mycorrhizal fungi provides insights into the early evolution of symbiotic traits.</title>
        <authorList>
            <person name="Miyauchi S."/>
            <person name="Kiss E."/>
            <person name="Kuo A."/>
            <person name="Drula E."/>
            <person name="Kohler A."/>
            <person name="Sanchez-Garcia M."/>
            <person name="Morin E."/>
            <person name="Andreopoulos B."/>
            <person name="Barry K.W."/>
            <person name="Bonito G."/>
            <person name="Buee M."/>
            <person name="Carver A."/>
            <person name="Chen C."/>
            <person name="Cichocki N."/>
            <person name="Clum A."/>
            <person name="Culley D."/>
            <person name="Crous P.W."/>
            <person name="Fauchery L."/>
            <person name="Girlanda M."/>
            <person name="Hayes R.D."/>
            <person name="Keri Z."/>
            <person name="LaButti K."/>
            <person name="Lipzen A."/>
            <person name="Lombard V."/>
            <person name="Magnuson J."/>
            <person name="Maillard F."/>
            <person name="Murat C."/>
            <person name="Nolan M."/>
            <person name="Ohm R.A."/>
            <person name="Pangilinan J."/>
            <person name="Pereira M.F."/>
            <person name="Perotto S."/>
            <person name="Peter M."/>
            <person name="Pfister S."/>
            <person name="Riley R."/>
            <person name="Sitrit Y."/>
            <person name="Stielow J.B."/>
            <person name="Szollosi G."/>
            <person name="Zifcakova L."/>
            <person name="Stursova M."/>
            <person name="Spatafora J.W."/>
            <person name="Tedersoo L."/>
            <person name="Vaario L.M."/>
            <person name="Yamada A."/>
            <person name="Yan M."/>
            <person name="Wang P."/>
            <person name="Xu J."/>
            <person name="Bruns T."/>
            <person name="Baldrian P."/>
            <person name="Vilgalys R."/>
            <person name="Dunand C."/>
            <person name="Henrissat B."/>
            <person name="Grigoriev I.V."/>
            <person name="Hibbett D."/>
            <person name="Nagy L.G."/>
            <person name="Martin F.M."/>
        </authorList>
    </citation>
    <scope>NUCLEOTIDE SEQUENCE</scope>
    <source>
        <strain evidence="2">UP504</strain>
    </source>
</reference>
<protein>
    <submittedName>
        <fullName evidence="2">Uncharacterized protein</fullName>
    </submittedName>
</protein>
<feature type="compositionally biased region" description="Polar residues" evidence="1">
    <location>
        <begin position="437"/>
        <end position="455"/>
    </location>
</feature>
<feature type="region of interest" description="Disordered" evidence="1">
    <location>
        <begin position="181"/>
        <end position="241"/>
    </location>
</feature>
<name>A0A9P6DQY0_9AGAM</name>
<comment type="caution">
    <text evidence="2">The sequence shown here is derived from an EMBL/GenBank/DDBJ whole genome shotgun (WGS) entry which is preliminary data.</text>
</comment>
<feature type="compositionally biased region" description="Pro residues" evidence="1">
    <location>
        <begin position="396"/>
        <end position="412"/>
    </location>
</feature>